<evidence type="ECO:0000256" key="5">
    <source>
        <dbReference type="HAMAP-Rule" id="MF_00189"/>
    </source>
</evidence>
<comment type="similarity">
    <text evidence="5">Belongs to the YciB family.</text>
</comment>
<comment type="caution">
    <text evidence="6">The sequence shown here is derived from an EMBL/GenBank/DDBJ whole genome shotgun (WGS) entry which is preliminary data.</text>
</comment>
<comment type="subcellular location">
    <subcellularLocation>
        <location evidence="5">Cell inner membrane</location>
        <topology evidence="5">Multi-pass membrane protein</topology>
    </subcellularLocation>
</comment>
<dbReference type="GO" id="GO:0005886">
    <property type="term" value="C:plasma membrane"/>
    <property type="evidence" value="ECO:0007669"/>
    <property type="project" value="UniProtKB-SubCell"/>
</dbReference>
<dbReference type="Proteomes" id="UP000646478">
    <property type="component" value="Unassembled WGS sequence"/>
</dbReference>
<dbReference type="NCBIfam" id="NF001323">
    <property type="entry name" value="PRK00259.1-1"/>
    <property type="match status" value="1"/>
</dbReference>
<evidence type="ECO:0000313" key="7">
    <source>
        <dbReference type="Proteomes" id="UP000646478"/>
    </source>
</evidence>
<dbReference type="NCBIfam" id="TIGR00997">
    <property type="entry name" value="ispZ"/>
    <property type="match status" value="1"/>
</dbReference>
<keyword evidence="4 5" id="KW-0472">Membrane</keyword>
<evidence type="ECO:0000256" key="1">
    <source>
        <dbReference type="ARBA" id="ARBA00022475"/>
    </source>
</evidence>
<feature type="transmembrane region" description="Helical" evidence="5">
    <location>
        <begin position="162"/>
        <end position="179"/>
    </location>
</feature>
<comment type="function">
    <text evidence="5">Plays a role in cell envelope biogenesis, maintenance of cell envelope integrity and membrane homeostasis.</text>
</comment>
<keyword evidence="7" id="KW-1185">Reference proteome</keyword>
<dbReference type="AlphaFoldDB" id="A0A916SB29"/>
<keyword evidence="3 5" id="KW-1133">Transmembrane helix</keyword>
<organism evidence="6 7">
    <name type="scientific">Brucella endophytica</name>
    <dbReference type="NCBI Taxonomy" id="1963359"/>
    <lineage>
        <taxon>Bacteria</taxon>
        <taxon>Pseudomonadati</taxon>
        <taxon>Pseudomonadota</taxon>
        <taxon>Alphaproteobacteria</taxon>
        <taxon>Hyphomicrobiales</taxon>
        <taxon>Brucellaceae</taxon>
        <taxon>Brucella/Ochrobactrum group</taxon>
        <taxon>Brucella</taxon>
    </lineage>
</organism>
<dbReference type="HAMAP" id="MF_00189">
    <property type="entry name" value="YciB"/>
    <property type="match status" value="1"/>
</dbReference>
<reference evidence="6" key="1">
    <citation type="journal article" date="2014" name="Int. J. Syst. Evol. Microbiol.">
        <title>Complete genome sequence of Corynebacterium casei LMG S-19264T (=DSM 44701T), isolated from a smear-ripened cheese.</title>
        <authorList>
            <consortium name="US DOE Joint Genome Institute (JGI-PGF)"/>
            <person name="Walter F."/>
            <person name="Albersmeier A."/>
            <person name="Kalinowski J."/>
            <person name="Ruckert C."/>
        </authorList>
    </citation>
    <scope>NUCLEOTIDE SEQUENCE</scope>
    <source>
        <strain evidence="6">CGMCC 1.15082</strain>
    </source>
</reference>
<dbReference type="RefSeq" id="WP_188823868.1">
    <property type="nucleotide sequence ID" value="NZ_BMHH01000006.1"/>
</dbReference>
<gene>
    <name evidence="5" type="primary">yciB</name>
    <name evidence="6" type="ORF">GCM10011491_19280</name>
</gene>
<keyword evidence="1 5" id="KW-1003">Cell membrane</keyword>
<feature type="transmembrane region" description="Helical" evidence="5">
    <location>
        <begin position="57"/>
        <end position="85"/>
    </location>
</feature>
<dbReference type="Pfam" id="PF04279">
    <property type="entry name" value="IspA"/>
    <property type="match status" value="1"/>
</dbReference>
<dbReference type="InterPro" id="IPR006008">
    <property type="entry name" value="YciB"/>
</dbReference>
<feature type="transmembrane region" description="Helical" evidence="5">
    <location>
        <begin position="91"/>
        <end position="110"/>
    </location>
</feature>
<accession>A0A916SB29</accession>
<proteinExistence type="inferred from homology"/>
<evidence type="ECO:0000256" key="2">
    <source>
        <dbReference type="ARBA" id="ARBA00022692"/>
    </source>
</evidence>
<feature type="transmembrane region" description="Helical" evidence="5">
    <location>
        <begin position="122"/>
        <end position="142"/>
    </location>
</feature>
<name>A0A916SB29_9HYPH</name>
<evidence type="ECO:0000313" key="6">
    <source>
        <dbReference type="EMBL" id="GGA91393.1"/>
    </source>
</evidence>
<dbReference type="EMBL" id="BMHH01000006">
    <property type="protein sequence ID" value="GGA91393.1"/>
    <property type="molecule type" value="Genomic_DNA"/>
</dbReference>
<keyword evidence="2 5" id="KW-0812">Transmembrane</keyword>
<reference evidence="6" key="2">
    <citation type="submission" date="2020-09" db="EMBL/GenBank/DDBJ databases">
        <authorList>
            <person name="Sun Q."/>
            <person name="Zhou Y."/>
        </authorList>
    </citation>
    <scope>NUCLEOTIDE SEQUENCE</scope>
    <source>
        <strain evidence="6">CGMCC 1.15082</strain>
    </source>
</reference>
<dbReference type="PANTHER" id="PTHR36917">
    <property type="entry name" value="INTRACELLULAR SEPTATION PROTEIN A-RELATED"/>
    <property type="match status" value="1"/>
</dbReference>
<evidence type="ECO:0000256" key="4">
    <source>
        <dbReference type="ARBA" id="ARBA00023136"/>
    </source>
</evidence>
<evidence type="ECO:0000256" key="3">
    <source>
        <dbReference type="ARBA" id="ARBA00022989"/>
    </source>
</evidence>
<keyword evidence="5" id="KW-0997">Cell inner membrane</keyword>
<sequence length="222" mass="24838">MEHPIFERDPSDPAAASDPIRKEVPPLLKLALELGPLLVFFFANSRGEWLLERFPSLGLFGGPIFLATALFMAATVIALTVSWAMTRTLPIMPLVSGVVVLVFGTLTLWLHNDTFIKMKPTIINGLFGVVLLGGLVFGKSLLGYVFDQAFKLDAEGWRKLTFRWGLFFLLLAVLNEVVWRNFSTDTWVAFKVWGIMPITVIFTLSQMPLIMKHSLEAAPEKK</sequence>
<protein>
    <recommendedName>
        <fullName evidence="5">Inner membrane-spanning protein YciB</fullName>
    </recommendedName>
</protein>
<feature type="transmembrane region" description="Helical" evidence="5">
    <location>
        <begin position="186"/>
        <end position="205"/>
    </location>
</feature>
<dbReference type="PANTHER" id="PTHR36917:SF1">
    <property type="entry name" value="INNER MEMBRANE-SPANNING PROTEIN YCIB"/>
    <property type="match status" value="1"/>
</dbReference>